<evidence type="ECO:0000313" key="1">
    <source>
        <dbReference type="EMBL" id="KAJ0171674.1"/>
    </source>
</evidence>
<comment type="caution">
    <text evidence="1">The sequence shown here is derived from an EMBL/GenBank/DDBJ whole genome shotgun (WGS) entry which is preliminary data.</text>
</comment>
<organism evidence="1 2">
    <name type="scientific">Dendrolimus kikuchii</name>
    <dbReference type="NCBI Taxonomy" id="765133"/>
    <lineage>
        <taxon>Eukaryota</taxon>
        <taxon>Metazoa</taxon>
        <taxon>Ecdysozoa</taxon>
        <taxon>Arthropoda</taxon>
        <taxon>Hexapoda</taxon>
        <taxon>Insecta</taxon>
        <taxon>Pterygota</taxon>
        <taxon>Neoptera</taxon>
        <taxon>Endopterygota</taxon>
        <taxon>Lepidoptera</taxon>
        <taxon>Glossata</taxon>
        <taxon>Ditrysia</taxon>
        <taxon>Bombycoidea</taxon>
        <taxon>Lasiocampidae</taxon>
        <taxon>Dendrolimus</taxon>
    </lineage>
</organism>
<dbReference type="Proteomes" id="UP000824533">
    <property type="component" value="Linkage Group LG23"/>
</dbReference>
<gene>
    <name evidence="1" type="ORF">K1T71_012437</name>
</gene>
<sequence length="546" mass="62604">MKINLPLMQLIIRMLILMILFVIIYLISAILYSAKYWPDIYNYINANITIKRIPKISELNITEIDVFTIDPTDIYSTTEPEFEIEISTIDVFDIDEFTNFDKDIRNRRDVPIIDFSNDYSELPKTEVIVEHMDWIDVESNDTINTSNYYIQVNNSNDESKDLIINIDHRGDSTIDLITNTNNNKYFQNNNLHNNYDEENVNHNLADNRTKDVIENTNYITKITEDDKVNNIAIDKTVRSNVMDINENSNNVGNSIDGTDNNEIDKLNNEFDYDNEGSTINDLIDDSKLTTRTEDVEMVTDAYKFADQMKLNNSAKNDAQPFIPWITTIFVVNQTNNYQFDYLCDGILVAENTILTGARCVHRKQTVIDPEDLLIVLGKTSLQTAAEYEKITKIKNVIIHENFTNDNGKVENDLALLVIEEPIAENDGIKVANISDVEDFDVESDEAATTAWSLSGEITPIYFEDDENDLCLNINKVENTICTTYGYDVALCPSYGGIYAAKIDEQWYLQGVFYGDPADRGFCFNKNVIYTSIKNYLTWILDTITSY</sequence>
<evidence type="ECO:0000313" key="2">
    <source>
        <dbReference type="Proteomes" id="UP000824533"/>
    </source>
</evidence>
<keyword evidence="2" id="KW-1185">Reference proteome</keyword>
<dbReference type="EMBL" id="CM034409">
    <property type="protein sequence ID" value="KAJ0171674.1"/>
    <property type="molecule type" value="Genomic_DNA"/>
</dbReference>
<name>A0ACC1CJB9_9NEOP</name>
<accession>A0ACC1CJB9</accession>
<proteinExistence type="predicted"/>
<reference evidence="1 2" key="1">
    <citation type="journal article" date="2021" name="Front. Genet.">
        <title>Chromosome-Level Genome Assembly Reveals Significant Gene Expansion in the Toll and IMD Signaling Pathways of Dendrolimus kikuchii.</title>
        <authorList>
            <person name="Zhou J."/>
            <person name="Wu P."/>
            <person name="Xiong Z."/>
            <person name="Liu N."/>
            <person name="Zhao N."/>
            <person name="Ji M."/>
            <person name="Qiu Y."/>
            <person name="Yang B."/>
        </authorList>
    </citation>
    <scope>NUCLEOTIDE SEQUENCE [LARGE SCALE GENOMIC DNA]</scope>
    <source>
        <strain evidence="1">Ann1</strain>
    </source>
</reference>
<protein>
    <submittedName>
        <fullName evidence="1">Uncharacterized protein</fullName>
    </submittedName>
</protein>